<accession>A0A1I1I5G1</accession>
<dbReference type="Gene3D" id="2.60.40.10">
    <property type="entry name" value="Immunoglobulins"/>
    <property type="match status" value="1"/>
</dbReference>
<dbReference type="STRING" id="662367.SAMN05216167_101852"/>
<evidence type="ECO:0000313" key="3">
    <source>
        <dbReference type="Proteomes" id="UP000198598"/>
    </source>
</evidence>
<protein>
    <submittedName>
        <fullName evidence="2">PKD domain-containing protein</fullName>
    </submittedName>
</protein>
<dbReference type="InterPro" id="IPR022409">
    <property type="entry name" value="PKD/Chitinase_dom"/>
</dbReference>
<keyword evidence="3" id="KW-1185">Reference proteome</keyword>
<name>A0A1I1I5G1_9BACT</name>
<gene>
    <name evidence="2" type="ORF">SAMN05216167_101852</name>
</gene>
<dbReference type="InterPro" id="IPR035986">
    <property type="entry name" value="PKD_dom_sf"/>
</dbReference>
<dbReference type="CDD" id="cd00146">
    <property type="entry name" value="PKD"/>
    <property type="match status" value="1"/>
</dbReference>
<dbReference type="SMART" id="SM00089">
    <property type="entry name" value="PKD"/>
    <property type="match status" value="1"/>
</dbReference>
<feature type="domain" description="PKD" evidence="1">
    <location>
        <begin position="49"/>
        <end position="98"/>
    </location>
</feature>
<dbReference type="InterPro" id="IPR000601">
    <property type="entry name" value="PKD_dom"/>
</dbReference>
<evidence type="ECO:0000259" key="1">
    <source>
        <dbReference type="PROSITE" id="PS50093"/>
    </source>
</evidence>
<dbReference type="InterPro" id="IPR013783">
    <property type="entry name" value="Ig-like_fold"/>
</dbReference>
<dbReference type="Proteomes" id="UP000198598">
    <property type="component" value="Unassembled WGS sequence"/>
</dbReference>
<organism evidence="2 3">
    <name type="scientific">Spirosoma endophyticum</name>
    <dbReference type="NCBI Taxonomy" id="662367"/>
    <lineage>
        <taxon>Bacteria</taxon>
        <taxon>Pseudomonadati</taxon>
        <taxon>Bacteroidota</taxon>
        <taxon>Cytophagia</taxon>
        <taxon>Cytophagales</taxon>
        <taxon>Cytophagaceae</taxon>
        <taxon>Spirosoma</taxon>
    </lineage>
</organism>
<dbReference type="SUPFAM" id="SSF49299">
    <property type="entry name" value="PKD domain"/>
    <property type="match status" value="1"/>
</dbReference>
<dbReference type="AlphaFoldDB" id="A0A1I1I5G1"/>
<reference evidence="2 3" key="1">
    <citation type="submission" date="2016-10" db="EMBL/GenBank/DDBJ databases">
        <authorList>
            <person name="de Groot N.N."/>
        </authorList>
    </citation>
    <scope>NUCLEOTIDE SEQUENCE [LARGE SCALE GENOMIC DNA]</scope>
    <source>
        <strain evidence="2 3">DSM 26130</strain>
    </source>
</reference>
<sequence length="98" mass="10422">MAACEPFDLTRKNFPVCAKPAANIGYTAGLLDVTFFLDGPQGDIGAVGWDPGDGKGVGRVGTRVTYTYDKAGTYTVTLTIANSCDDKFTITKQITVHN</sequence>
<dbReference type="Pfam" id="PF18911">
    <property type="entry name" value="PKD_4"/>
    <property type="match status" value="1"/>
</dbReference>
<dbReference type="PROSITE" id="PS50093">
    <property type="entry name" value="PKD"/>
    <property type="match status" value="1"/>
</dbReference>
<dbReference type="EMBL" id="FOLQ01000001">
    <property type="protein sequence ID" value="SFC31406.1"/>
    <property type="molecule type" value="Genomic_DNA"/>
</dbReference>
<proteinExistence type="predicted"/>
<evidence type="ECO:0000313" key="2">
    <source>
        <dbReference type="EMBL" id="SFC31406.1"/>
    </source>
</evidence>